<dbReference type="Pfam" id="PF13180">
    <property type="entry name" value="PDZ_2"/>
    <property type="match status" value="1"/>
</dbReference>
<dbReference type="PANTHER" id="PTHR32060:SF30">
    <property type="entry name" value="CARBOXY-TERMINAL PROCESSING PROTEASE CTPA"/>
    <property type="match status" value="1"/>
</dbReference>
<organism evidence="8 9">
    <name type="scientific">Piscinibacter koreensis</name>
    <dbReference type="NCBI Taxonomy" id="2742824"/>
    <lineage>
        <taxon>Bacteria</taxon>
        <taxon>Pseudomonadati</taxon>
        <taxon>Pseudomonadota</taxon>
        <taxon>Betaproteobacteria</taxon>
        <taxon>Burkholderiales</taxon>
        <taxon>Sphaerotilaceae</taxon>
        <taxon>Piscinibacter</taxon>
    </lineage>
</organism>
<dbReference type="PANTHER" id="PTHR32060">
    <property type="entry name" value="TAIL-SPECIFIC PROTEASE"/>
    <property type="match status" value="1"/>
</dbReference>
<dbReference type="FunFam" id="3.30.750.44:FF:000001">
    <property type="entry name" value="S41 family peptidase"/>
    <property type="match status" value="1"/>
</dbReference>
<comment type="similarity">
    <text evidence="1 5">Belongs to the peptidase S41A family.</text>
</comment>
<dbReference type="InterPro" id="IPR004447">
    <property type="entry name" value="Peptidase_S41A"/>
</dbReference>
<dbReference type="GO" id="GO:0008236">
    <property type="term" value="F:serine-type peptidase activity"/>
    <property type="evidence" value="ECO:0007669"/>
    <property type="project" value="UniProtKB-KW"/>
</dbReference>
<evidence type="ECO:0000313" key="9">
    <source>
        <dbReference type="Proteomes" id="UP000529637"/>
    </source>
</evidence>
<dbReference type="Proteomes" id="UP000529637">
    <property type="component" value="Unassembled WGS sequence"/>
</dbReference>
<comment type="caution">
    <text evidence="8">The sequence shown here is derived from an EMBL/GenBank/DDBJ whole genome shotgun (WGS) entry which is preliminary data.</text>
</comment>
<dbReference type="Pfam" id="PF22694">
    <property type="entry name" value="CtpB_N-like"/>
    <property type="match status" value="1"/>
</dbReference>
<dbReference type="SUPFAM" id="SSF50156">
    <property type="entry name" value="PDZ domain-like"/>
    <property type="match status" value="1"/>
</dbReference>
<keyword evidence="4 5" id="KW-0720">Serine protease</keyword>
<dbReference type="PROSITE" id="PS50106">
    <property type="entry name" value="PDZ"/>
    <property type="match status" value="1"/>
</dbReference>
<dbReference type="GO" id="GO:0004175">
    <property type="term" value="F:endopeptidase activity"/>
    <property type="evidence" value="ECO:0007669"/>
    <property type="project" value="TreeGrafter"/>
</dbReference>
<dbReference type="InterPro" id="IPR029045">
    <property type="entry name" value="ClpP/crotonase-like_dom_sf"/>
</dbReference>
<evidence type="ECO:0000256" key="2">
    <source>
        <dbReference type="ARBA" id="ARBA00022670"/>
    </source>
</evidence>
<dbReference type="Pfam" id="PF03572">
    <property type="entry name" value="Peptidase_S41"/>
    <property type="match status" value="1"/>
</dbReference>
<dbReference type="NCBIfam" id="TIGR00225">
    <property type="entry name" value="prc"/>
    <property type="match status" value="1"/>
</dbReference>
<feature type="domain" description="PDZ" evidence="7">
    <location>
        <begin position="88"/>
        <end position="170"/>
    </location>
</feature>
<dbReference type="Gene3D" id="3.30.750.44">
    <property type="match status" value="1"/>
</dbReference>
<proteinExistence type="inferred from homology"/>
<gene>
    <name evidence="8" type="ORF">HQN59_08950</name>
</gene>
<dbReference type="GO" id="GO:0030288">
    <property type="term" value="C:outer membrane-bounded periplasmic space"/>
    <property type="evidence" value="ECO:0007669"/>
    <property type="project" value="TreeGrafter"/>
</dbReference>
<keyword evidence="9" id="KW-1185">Reference proteome</keyword>
<accession>A0A7Y6NMI8</accession>
<evidence type="ECO:0000256" key="4">
    <source>
        <dbReference type="ARBA" id="ARBA00022825"/>
    </source>
</evidence>
<evidence type="ECO:0000256" key="6">
    <source>
        <dbReference type="SAM" id="MobiDB-lite"/>
    </source>
</evidence>
<dbReference type="GO" id="GO:0007165">
    <property type="term" value="P:signal transduction"/>
    <property type="evidence" value="ECO:0007669"/>
    <property type="project" value="TreeGrafter"/>
</dbReference>
<dbReference type="CDD" id="cd06782">
    <property type="entry name" value="cpPDZ_CPP-like"/>
    <property type="match status" value="1"/>
</dbReference>
<dbReference type="CDD" id="cd07560">
    <property type="entry name" value="Peptidase_S41_CPP"/>
    <property type="match status" value="1"/>
</dbReference>
<keyword evidence="2 5" id="KW-0645">Protease</keyword>
<keyword evidence="3 5" id="KW-0378">Hydrolase</keyword>
<dbReference type="InterPro" id="IPR036034">
    <property type="entry name" value="PDZ_sf"/>
</dbReference>
<dbReference type="Gene3D" id="2.30.42.10">
    <property type="match status" value="1"/>
</dbReference>
<dbReference type="EMBL" id="JABWMJ010000003">
    <property type="protein sequence ID" value="NUZ05892.1"/>
    <property type="molecule type" value="Genomic_DNA"/>
</dbReference>
<evidence type="ECO:0000256" key="5">
    <source>
        <dbReference type="RuleBase" id="RU004404"/>
    </source>
</evidence>
<dbReference type="FunFam" id="2.30.42.10:FF:000063">
    <property type="entry name" value="Peptidase, S41 family"/>
    <property type="match status" value="1"/>
</dbReference>
<dbReference type="Gene3D" id="3.90.226.10">
    <property type="entry name" value="2-enoyl-CoA Hydratase, Chain A, domain 1"/>
    <property type="match status" value="1"/>
</dbReference>
<dbReference type="InterPro" id="IPR055210">
    <property type="entry name" value="CtpA/B_N"/>
</dbReference>
<feature type="compositionally biased region" description="Basic and acidic residues" evidence="6">
    <location>
        <begin position="409"/>
        <end position="431"/>
    </location>
</feature>
<evidence type="ECO:0000259" key="7">
    <source>
        <dbReference type="PROSITE" id="PS50106"/>
    </source>
</evidence>
<dbReference type="SMART" id="SM00228">
    <property type="entry name" value="PDZ"/>
    <property type="match status" value="1"/>
</dbReference>
<dbReference type="RefSeq" id="WP_176068253.1">
    <property type="nucleotide sequence ID" value="NZ_JABWMJ010000003.1"/>
</dbReference>
<evidence type="ECO:0000256" key="1">
    <source>
        <dbReference type="ARBA" id="ARBA00009179"/>
    </source>
</evidence>
<dbReference type="SUPFAM" id="SSF52096">
    <property type="entry name" value="ClpP/crotonase"/>
    <property type="match status" value="1"/>
</dbReference>
<evidence type="ECO:0000313" key="8">
    <source>
        <dbReference type="EMBL" id="NUZ05892.1"/>
    </source>
</evidence>
<feature type="region of interest" description="Disordered" evidence="6">
    <location>
        <begin position="401"/>
        <end position="446"/>
    </location>
</feature>
<dbReference type="InterPro" id="IPR001478">
    <property type="entry name" value="PDZ"/>
</dbReference>
<dbReference type="FunFam" id="3.90.226.10:FF:000029">
    <property type="entry name" value="Peptidase, S41 family"/>
    <property type="match status" value="1"/>
</dbReference>
<dbReference type="GO" id="GO:0006508">
    <property type="term" value="P:proteolysis"/>
    <property type="evidence" value="ECO:0007669"/>
    <property type="project" value="UniProtKB-KW"/>
</dbReference>
<reference evidence="8 9" key="1">
    <citation type="submission" date="2020-06" db="EMBL/GenBank/DDBJ databases">
        <title>Schlegella sp. ID0723 isolated from air conditioner.</title>
        <authorList>
            <person name="Kim D.Y."/>
            <person name="Kim D.-U."/>
        </authorList>
    </citation>
    <scope>NUCLEOTIDE SEQUENCE [LARGE SCALE GENOMIC DNA]</scope>
    <source>
        <strain evidence="8 9">ID0723</strain>
    </source>
</reference>
<dbReference type="SMART" id="SM00245">
    <property type="entry name" value="TSPc"/>
    <property type="match status" value="1"/>
</dbReference>
<dbReference type="AlphaFoldDB" id="A0A7Y6NMI8"/>
<protein>
    <submittedName>
        <fullName evidence="8">S41 family peptidase</fullName>
    </submittedName>
</protein>
<name>A0A7Y6NMI8_9BURK</name>
<sequence length="478" mass="52014">MGVKLKVAGWLAIGAVAGALTTLQLEATARNSVAQLPLEELQQLAAVFGMVKTDYVEPVDEKKLISDAIGGMVAGLDPHSQYFDKKSFKEFREATTGRFVGIGIEMGMEDGLVKVTSPIEGSPAFRAGLKSGDLITKIDDTLVKGLTVDQAVKRMRGEPNTKVMLTVFRKTESRSFPVTIIREEIRIQSVRSKIVEPGYAWLRVSQFQDRTVDDFVRKLDEIYKQEPNLKGLVLDLRNDPGGLLEASVAISAAFLPADSVVVTTNGQIPDSKQTFKASPESYLRRGGLDPLKKLPDGVKTVPLVVLVNEGSASASEIVAGALQDYKRATIMGAQTFGKGSVQTVRQLSPETALKITTARYYTPKGTSIQARGIVPDVMLDETAEGNLFAALRTREADLEKHLQSGQGAEVKDPAREKAREEARKKFEEEARLASQPKPPPEFGSAEDFQLAQALNRLKGKSVLVSKTAVERKAEVDTN</sequence>
<dbReference type="InterPro" id="IPR005151">
    <property type="entry name" value="Tail-specific_protease"/>
</dbReference>
<evidence type="ECO:0000256" key="3">
    <source>
        <dbReference type="ARBA" id="ARBA00022801"/>
    </source>
</evidence>